<keyword evidence="2" id="KW-1185">Reference proteome</keyword>
<evidence type="ECO:0000313" key="2">
    <source>
        <dbReference type="Proteomes" id="UP001055811"/>
    </source>
</evidence>
<reference evidence="1 2" key="2">
    <citation type="journal article" date="2022" name="Mol. Ecol. Resour.">
        <title>The genomes of chicory, endive, great burdock and yacon provide insights into Asteraceae paleo-polyploidization history and plant inulin production.</title>
        <authorList>
            <person name="Fan W."/>
            <person name="Wang S."/>
            <person name="Wang H."/>
            <person name="Wang A."/>
            <person name="Jiang F."/>
            <person name="Liu H."/>
            <person name="Zhao H."/>
            <person name="Xu D."/>
            <person name="Zhang Y."/>
        </authorList>
    </citation>
    <scope>NUCLEOTIDE SEQUENCE [LARGE SCALE GENOMIC DNA]</scope>
    <source>
        <strain evidence="2">cv. Punajuju</strain>
        <tissue evidence="1">Leaves</tissue>
    </source>
</reference>
<accession>A0ACB9BGW9</accession>
<dbReference type="EMBL" id="CM042014">
    <property type="protein sequence ID" value="KAI3721594.1"/>
    <property type="molecule type" value="Genomic_DNA"/>
</dbReference>
<proteinExistence type="predicted"/>
<sequence>MGGSCIRCLGPDFRRQRLRLAFYSYTLKLVPGLSQTQLTILGIANDLGGNVCILPGIVKFVIRKRTSDSLAADHNMDLASDHEFANENPQFDILPFSHGYTNADTCYWIDSHVDGYSHGHGHGQLNPFVSWRPDITEGLKRLQGRLLTFVGENSWRHRHKLSLFFRLVCTYTYEI</sequence>
<organism evidence="1 2">
    <name type="scientific">Cichorium intybus</name>
    <name type="common">Chicory</name>
    <dbReference type="NCBI Taxonomy" id="13427"/>
    <lineage>
        <taxon>Eukaryota</taxon>
        <taxon>Viridiplantae</taxon>
        <taxon>Streptophyta</taxon>
        <taxon>Embryophyta</taxon>
        <taxon>Tracheophyta</taxon>
        <taxon>Spermatophyta</taxon>
        <taxon>Magnoliopsida</taxon>
        <taxon>eudicotyledons</taxon>
        <taxon>Gunneridae</taxon>
        <taxon>Pentapetalae</taxon>
        <taxon>asterids</taxon>
        <taxon>campanulids</taxon>
        <taxon>Asterales</taxon>
        <taxon>Asteraceae</taxon>
        <taxon>Cichorioideae</taxon>
        <taxon>Cichorieae</taxon>
        <taxon>Cichoriinae</taxon>
        <taxon>Cichorium</taxon>
    </lineage>
</organism>
<gene>
    <name evidence="1" type="ORF">L2E82_32610</name>
</gene>
<name>A0ACB9BGW9_CICIN</name>
<evidence type="ECO:0000313" key="1">
    <source>
        <dbReference type="EMBL" id="KAI3721594.1"/>
    </source>
</evidence>
<protein>
    <submittedName>
        <fullName evidence="1">Uncharacterized protein</fullName>
    </submittedName>
</protein>
<dbReference type="Proteomes" id="UP001055811">
    <property type="component" value="Linkage Group LG06"/>
</dbReference>
<comment type="caution">
    <text evidence="1">The sequence shown here is derived from an EMBL/GenBank/DDBJ whole genome shotgun (WGS) entry which is preliminary data.</text>
</comment>
<reference evidence="2" key="1">
    <citation type="journal article" date="2022" name="Mol. Ecol. Resour.">
        <title>The genomes of chicory, endive, great burdock and yacon provide insights into Asteraceae palaeo-polyploidization history and plant inulin production.</title>
        <authorList>
            <person name="Fan W."/>
            <person name="Wang S."/>
            <person name="Wang H."/>
            <person name="Wang A."/>
            <person name="Jiang F."/>
            <person name="Liu H."/>
            <person name="Zhao H."/>
            <person name="Xu D."/>
            <person name="Zhang Y."/>
        </authorList>
    </citation>
    <scope>NUCLEOTIDE SEQUENCE [LARGE SCALE GENOMIC DNA]</scope>
    <source>
        <strain evidence="2">cv. Punajuju</strain>
    </source>
</reference>